<feature type="chain" id="PRO_5012106095" description="Lipoprotein" evidence="1">
    <location>
        <begin position="22"/>
        <end position="238"/>
    </location>
</feature>
<feature type="signal peptide" evidence="1">
    <location>
        <begin position="1"/>
        <end position="21"/>
    </location>
</feature>
<sequence length="238" mass="25381">MTPSLRRPLLGGLFLACCALALSCGNDGPFFRLTFSLPDTLTAAPGESFPVELTVLREGDDQSAFRVDLQSAPEGVTLTPEFVLPENEASVTATATFAVAQDTQFRGMTRALLTATNAAETFATSANLFLVILQPPVAQPDFSIAVEPRQVDLFAGQNEKVRITVTRAEGFTGPVTLSLETPTRRIGMQEVTIPAGETFVEPYINTDRGMTRVPVAASLIATSEDGRQASTGISVNVR</sequence>
<evidence type="ECO:0000256" key="1">
    <source>
        <dbReference type="SAM" id="SignalP"/>
    </source>
</evidence>
<name>A0A250JQ87_9BACT</name>
<evidence type="ECO:0000313" key="2">
    <source>
        <dbReference type="EMBL" id="ATB45780.1"/>
    </source>
</evidence>
<reference evidence="2 3" key="1">
    <citation type="submission" date="2017-06" db="EMBL/GenBank/DDBJ databases">
        <title>Sequencing and comparative analysis of myxobacterial genomes.</title>
        <authorList>
            <person name="Rupp O."/>
            <person name="Goesmann A."/>
            <person name="Sogaard-Andersen L."/>
        </authorList>
    </citation>
    <scope>NUCLEOTIDE SEQUENCE [LARGE SCALE GENOMIC DNA]</scope>
    <source>
        <strain evidence="2 3">DSM 14697</strain>
    </source>
</reference>
<protein>
    <recommendedName>
        <fullName evidence="4">Lipoprotein</fullName>
    </recommendedName>
</protein>
<evidence type="ECO:0008006" key="4">
    <source>
        <dbReference type="Google" id="ProtNLM"/>
    </source>
</evidence>
<keyword evidence="1" id="KW-0732">Signal</keyword>
<dbReference type="PROSITE" id="PS51257">
    <property type="entry name" value="PROKAR_LIPOPROTEIN"/>
    <property type="match status" value="1"/>
</dbReference>
<proteinExistence type="predicted"/>
<dbReference type="KEGG" id="mmas:MYMAC_001365"/>
<organism evidence="2 3">
    <name type="scientific">Corallococcus macrosporus DSM 14697</name>
    <dbReference type="NCBI Taxonomy" id="1189310"/>
    <lineage>
        <taxon>Bacteria</taxon>
        <taxon>Pseudomonadati</taxon>
        <taxon>Myxococcota</taxon>
        <taxon>Myxococcia</taxon>
        <taxon>Myxococcales</taxon>
        <taxon>Cystobacterineae</taxon>
        <taxon>Myxococcaceae</taxon>
        <taxon>Corallococcus</taxon>
    </lineage>
</organism>
<dbReference type="AlphaFoldDB" id="A0A250JQ87"/>
<dbReference type="RefSeq" id="WP_204817430.1">
    <property type="nucleotide sequence ID" value="NZ_CP022203.1"/>
</dbReference>
<dbReference type="EMBL" id="CP022203">
    <property type="protein sequence ID" value="ATB45780.1"/>
    <property type="molecule type" value="Genomic_DNA"/>
</dbReference>
<keyword evidence="3" id="KW-1185">Reference proteome</keyword>
<dbReference type="Proteomes" id="UP000217343">
    <property type="component" value="Chromosome"/>
</dbReference>
<evidence type="ECO:0000313" key="3">
    <source>
        <dbReference type="Proteomes" id="UP000217343"/>
    </source>
</evidence>
<gene>
    <name evidence="2" type="ORF">MYMAC_001365</name>
</gene>
<accession>A0A250JQ87</accession>